<dbReference type="EMBL" id="JH767143">
    <property type="protein sequence ID" value="EQC37676.1"/>
    <property type="molecule type" value="Genomic_DNA"/>
</dbReference>
<dbReference type="InParanoid" id="T0QSJ1"/>
<evidence type="ECO:0000313" key="1">
    <source>
        <dbReference type="EMBL" id="EQC37676.1"/>
    </source>
</evidence>
<dbReference type="OrthoDB" id="10324816at2759"/>
<dbReference type="SUPFAM" id="SSF52047">
    <property type="entry name" value="RNI-like"/>
    <property type="match status" value="1"/>
</dbReference>
<dbReference type="GeneID" id="19945433"/>
<keyword evidence="2" id="KW-1185">Reference proteome</keyword>
<evidence type="ECO:0000313" key="2">
    <source>
        <dbReference type="Proteomes" id="UP000030762"/>
    </source>
</evidence>
<dbReference type="VEuPathDB" id="FungiDB:SDRG_04706"/>
<reference evidence="1 2" key="1">
    <citation type="submission" date="2012-04" db="EMBL/GenBank/DDBJ databases">
        <title>The Genome Sequence of Saprolegnia declina VS20.</title>
        <authorList>
            <consortium name="The Broad Institute Genome Sequencing Platform"/>
            <person name="Russ C."/>
            <person name="Nusbaum C."/>
            <person name="Tyler B."/>
            <person name="van West P."/>
            <person name="Dieguez-Uribeondo J."/>
            <person name="de Bruijn I."/>
            <person name="Tripathy S."/>
            <person name="Jiang R."/>
            <person name="Young S.K."/>
            <person name="Zeng Q."/>
            <person name="Gargeya S."/>
            <person name="Fitzgerald M."/>
            <person name="Haas B."/>
            <person name="Abouelleil A."/>
            <person name="Alvarado L."/>
            <person name="Arachchi H.M."/>
            <person name="Berlin A."/>
            <person name="Chapman S.B."/>
            <person name="Goldberg J."/>
            <person name="Griggs A."/>
            <person name="Gujja S."/>
            <person name="Hansen M."/>
            <person name="Howarth C."/>
            <person name="Imamovic A."/>
            <person name="Larimer J."/>
            <person name="McCowen C."/>
            <person name="Montmayeur A."/>
            <person name="Murphy C."/>
            <person name="Neiman D."/>
            <person name="Pearson M."/>
            <person name="Priest M."/>
            <person name="Roberts A."/>
            <person name="Saif S."/>
            <person name="Shea T."/>
            <person name="Sisk P."/>
            <person name="Sykes S."/>
            <person name="Wortman J."/>
            <person name="Nusbaum C."/>
            <person name="Birren B."/>
        </authorList>
    </citation>
    <scope>NUCLEOTIDE SEQUENCE [LARGE SCALE GENOMIC DNA]</scope>
    <source>
        <strain evidence="1 2">VS20</strain>
    </source>
</reference>
<dbReference type="Proteomes" id="UP000030762">
    <property type="component" value="Unassembled WGS sequence"/>
</dbReference>
<gene>
    <name evidence="1" type="ORF">SDRG_04706</name>
</gene>
<dbReference type="AlphaFoldDB" id="T0QSJ1"/>
<organism evidence="1 2">
    <name type="scientific">Saprolegnia diclina (strain VS20)</name>
    <dbReference type="NCBI Taxonomy" id="1156394"/>
    <lineage>
        <taxon>Eukaryota</taxon>
        <taxon>Sar</taxon>
        <taxon>Stramenopiles</taxon>
        <taxon>Oomycota</taxon>
        <taxon>Saprolegniomycetes</taxon>
        <taxon>Saprolegniales</taxon>
        <taxon>Saprolegniaceae</taxon>
        <taxon>Saprolegnia</taxon>
    </lineage>
</organism>
<accession>T0QSJ1</accession>
<sequence>MTRSALVALTSADVVQHIAAYVRCPYALGAFLQLVPSTDLSIAFRHLARLAQTIALPHLWPRLRASALTSSFEVSLATTLLQHGSSTLCLDEWPKTCNRLAASAPSLACTFLASMADAAAWTGARLVECALILASSDNVDDVASVAAWMATAPRLRSVQLAYYSGLGPIEERLSQSIFSRRIGDISLHNVGPDALPPHWIARLVDWLRRNQATRVSLAEVVTGDGPDVLVLARALHACTSLRSLEFTHVPELATAYLAAPLPSTLVELALTDSGLPNGCAAALVHANLTRLKLHIHDAADSALAAVFTSCPSMLALTSIDVAYEVLQELACGALVRALPLVRALDELKLESLHVRDMALVSSLVPVLAHCQSLHRVALRGLWWPHSTLPATGSCLRYLCLKGCLLQDSIKCIGGVRVCCTTTNGPCWIDGNLDAYHMGTLDHCTSERASFL</sequence>
<dbReference type="Gene3D" id="3.80.10.10">
    <property type="entry name" value="Ribonuclease Inhibitor"/>
    <property type="match status" value="1"/>
</dbReference>
<proteinExistence type="predicted"/>
<dbReference type="OMA" id="CTFLASM"/>
<protein>
    <submittedName>
        <fullName evidence="1">Uncharacterized protein</fullName>
    </submittedName>
</protein>
<dbReference type="RefSeq" id="XP_008608609.1">
    <property type="nucleotide sequence ID" value="XM_008610387.1"/>
</dbReference>
<dbReference type="InterPro" id="IPR032675">
    <property type="entry name" value="LRR_dom_sf"/>
</dbReference>
<name>T0QSJ1_SAPDV</name>